<dbReference type="Pfam" id="PF08284">
    <property type="entry name" value="RVP_2"/>
    <property type="match status" value="1"/>
</dbReference>
<dbReference type="InterPro" id="IPR053134">
    <property type="entry name" value="RNA-dir_DNA_polymerase"/>
</dbReference>
<dbReference type="EMBL" id="BKCJ010006619">
    <property type="protein sequence ID" value="GEU73074.1"/>
    <property type="molecule type" value="Genomic_DNA"/>
</dbReference>
<organism evidence="3">
    <name type="scientific">Tanacetum cinerariifolium</name>
    <name type="common">Dalmatian daisy</name>
    <name type="synonym">Chrysanthemum cinerariifolium</name>
    <dbReference type="NCBI Taxonomy" id="118510"/>
    <lineage>
        <taxon>Eukaryota</taxon>
        <taxon>Viridiplantae</taxon>
        <taxon>Streptophyta</taxon>
        <taxon>Embryophyta</taxon>
        <taxon>Tracheophyta</taxon>
        <taxon>Spermatophyta</taxon>
        <taxon>Magnoliopsida</taxon>
        <taxon>eudicotyledons</taxon>
        <taxon>Gunneridae</taxon>
        <taxon>Pentapetalae</taxon>
        <taxon>asterids</taxon>
        <taxon>campanulids</taxon>
        <taxon>Asterales</taxon>
        <taxon>Asteraceae</taxon>
        <taxon>Asteroideae</taxon>
        <taxon>Anthemideae</taxon>
        <taxon>Anthemidinae</taxon>
        <taxon>Tanacetum</taxon>
    </lineage>
</organism>
<comment type="caution">
    <text evidence="3">The sequence shown here is derived from an EMBL/GenBank/DDBJ whole genome shotgun (WGS) entry which is preliminary data.</text>
</comment>
<dbReference type="Gene3D" id="3.10.10.10">
    <property type="entry name" value="HIV Type 1 Reverse Transcriptase, subunit A, domain 1"/>
    <property type="match status" value="1"/>
</dbReference>
<sequence length="626" mass="71458">MANLTPPNHAMDLLEDVPIHPEHAPIILEHAPVQPEGYLKDDKEEEVDEMEDDVMDVDNDEDDVEVVHPYEKADPLNPPPLDLDEENVFARVITPVTSSTLQTLPLIRCNMEVLRSKGDRRMNGFDYDLSARDSELKEQILNHSKMVVREHLPHEMHYHEIPYDLAANPARKIRLDDPYVTARDATTTSARDDGDDVATQRDPQPSKPRGSPRDSKIMSLKKITQAAIDKLVVDKVAKAIALDHATRGNARGSSSNTGGIQCECAKRNKKLQTKAERVVEGNKRKWEKNNNQGGSDKSFMNASFSNLLDIKPVKLNTSYEVELDDGKIVSTNTVLRGCTLNLVCHLFKINLMPIELGTFDIIIRMDWLVGRDTIIVCGKKVVHTPYKNKMLVVKGDRGASRLKKRFQDVPMIRGFLDVFLEDFLGLLLPRQVEFRIELMPEAAPVACAPYRLAPSEMKELSDQLKDLSEKGFIRPSSSPWGAPVLFVKKKDGSFCICIDYCELNKLTVKNWSPLLRIDDLFDQLQGLSVYSRIDLQSGYHQLCIREEDIPITTFRTRYGHYKFQVMPFGLTNAPMVFMDLMNRVFNLYLDKFVIVFIDDILIYSKNKEEQKEHLKIILELLKRWQL</sequence>
<keyword evidence="3" id="KW-0548">Nucleotidyltransferase</keyword>
<dbReference type="Pfam" id="PF00078">
    <property type="entry name" value="RVT_1"/>
    <property type="match status" value="1"/>
</dbReference>
<dbReference type="InterPro" id="IPR000477">
    <property type="entry name" value="RT_dom"/>
</dbReference>
<dbReference type="SUPFAM" id="SSF56672">
    <property type="entry name" value="DNA/RNA polymerases"/>
    <property type="match status" value="1"/>
</dbReference>
<proteinExistence type="predicted"/>
<protein>
    <submittedName>
        <fullName evidence="3">Putative reverse transcriptase domain-containing protein</fullName>
    </submittedName>
</protein>
<evidence type="ECO:0000256" key="1">
    <source>
        <dbReference type="SAM" id="MobiDB-lite"/>
    </source>
</evidence>
<gene>
    <name evidence="3" type="ORF">Tci_045052</name>
</gene>
<dbReference type="PROSITE" id="PS50878">
    <property type="entry name" value="RT_POL"/>
    <property type="match status" value="1"/>
</dbReference>
<evidence type="ECO:0000313" key="3">
    <source>
        <dbReference type="EMBL" id="GEU73074.1"/>
    </source>
</evidence>
<dbReference type="InterPro" id="IPR043128">
    <property type="entry name" value="Rev_trsase/Diguanyl_cyclase"/>
</dbReference>
<dbReference type="AlphaFoldDB" id="A0A6L2ML24"/>
<evidence type="ECO:0000259" key="2">
    <source>
        <dbReference type="PROSITE" id="PS50878"/>
    </source>
</evidence>
<keyword evidence="3" id="KW-0695">RNA-directed DNA polymerase</keyword>
<feature type="region of interest" description="Disordered" evidence="1">
    <location>
        <begin position="182"/>
        <end position="218"/>
    </location>
</feature>
<accession>A0A6L2ML24</accession>
<dbReference type="CDD" id="cd01647">
    <property type="entry name" value="RT_LTR"/>
    <property type="match status" value="1"/>
</dbReference>
<dbReference type="PANTHER" id="PTHR24559">
    <property type="entry name" value="TRANSPOSON TY3-I GAG-POL POLYPROTEIN"/>
    <property type="match status" value="1"/>
</dbReference>
<name>A0A6L2ML24_TANCI</name>
<feature type="domain" description="Reverse transcriptase" evidence="2">
    <location>
        <begin position="468"/>
        <end position="626"/>
    </location>
</feature>
<dbReference type="GO" id="GO:0003964">
    <property type="term" value="F:RNA-directed DNA polymerase activity"/>
    <property type="evidence" value="ECO:0007669"/>
    <property type="project" value="UniProtKB-KW"/>
</dbReference>
<dbReference type="Gene3D" id="3.30.70.270">
    <property type="match status" value="1"/>
</dbReference>
<reference evidence="3" key="1">
    <citation type="journal article" date="2019" name="Sci. Rep.">
        <title>Draft genome of Tanacetum cinerariifolium, the natural source of mosquito coil.</title>
        <authorList>
            <person name="Yamashiro T."/>
            <person name="Shiraishi A."/>
            <person name="Satake H."/>
            <person name="Nakayama K."/>
        </authorList>
    </citation>
    <scope>NUCLEOTIDE SEQUENCE</scope>
</reference>
<dbReference type="CDD" id="cd00303">
    <property type="entry name" value="retropepsin_like"/>
    <property type="match status" value="1"/>
</dbReference>
<dbReference type="InterPro" id="IPR043502">
    <property type="entry name" value="DNA/RNA_pol_sf"/>
</dbReference>
<dbReference type="PANTHER" id="PTHR24559:SF427">
    <property type="entry name" value="RNA-DIRECTED DNA POLYMERASE"/>
    <property type="match status" value="1"/>
</dbReference>
<keyword evidence="3" id="KW-0808">Transferase</keyword>